<dbReference type="GO" id="GO:0003700">
    <property type="term" value="F:DNA-binding transcription factor activity"/>
    <property type="evidence" value="ECO:0007669"/>
    <property type="project" value="InterPro"/>
</dbReference>
<evidence type="ECO:0000256" key="1">
    <source>
        <dbReference type="ARBA" id="ARBA00023015"/>
    </source>
</evidence>
<feature type="domain" description="HTH marR-type" evidence="4">
    <location>
        <begin position="4"/>
        <end position="141"/>
    </location>
</feature>
<dbReference type="PANTHER" id="PTHR35790:SF4">
    <property type="entry name" value="HTH-TYPE TRANSCRIPTIONAL REGULATOR PCHR"/>
    <property type="match status" value="1"/>
</dbReference>
<dbReference type="Proteomes" id="UP000075418">
    <property type="component" value="Unassembled WGS sequence"/>
</dbReference>
<dbReference type="AlphaFoldDB" id="A0A151A7C1"/>
<reference evidence="6" key="3">
    <citation type="journal article" date="2021" name="PeerJ">
        <title>Extensive microbial diversity within the chicken gut microbiome revealed by metagenomics and culture.</title>
        <authorList>
            <person name="Gilroy R."/>
            <person name="Ravi A."/>
            <person name="Getino M."/>
            <person name="Pursley I."/>
            <person name="Horton D.L."/>
            <person name="Alikhan N.F."/>
            <person name="Baker D."/>
            <person name="Gharbi K."/>
            <person name="Hall N."/>
            <person name="Watson M."/>
            <person name="Adriaenssens E.M."/>
            <person name="Foster-Nyarko E."/>
            <person name="Jarju S."/>
            <person name="Secka A."/>
            <person name="Antonio M."/>
            <person name="Oren A."/>
            <person name="Chaudhuri R.R."/>
            <person name="La Ragione R."/>
            <person name="Hildebrand F."/>
            <person name="Pallen M.J."/>
        </authorList>
    </citation>
    <scope>NUCLEOTIDE SEQUENCE</scope>
    <source>
        <strain evidence="6">CHK149-3286</strain>
    </source>
</reference>
<accession>A0A151A7C1</accession>
<dbReference type="RefSeq" id="WP_061855388.1">
    <property type="nucleotide sequence ID" value="NZ_BKAQ01000021.1"/>
</dbReference>
<reference evidence="6" key="4">
    <citation type="submission" date="2021-09" db="EMBL/GenBank/DDBJ databases">
        <authorList>
            <person name="Gilroy R."/>
        </authorList>
    </citation>
    <scope>NUCLEOTIDE SEQUENCE</scope>
    <source>
        <strain evidence="6">CHK149-3286</strain>
    </source>
</reference>
<reference evidence="5 9" key="2">
    <citation type="submission" date="2019-07" db="EMBL/GenBank/DDBJ databases">
        <title>Whole genome shotgun sequence of Staphylococcus kloosii NBRC 109624.</title>
        <authorList>
            <person name="Hosoyama A."/>
            <person name="Uohara A."/>
            <person name="Ohji S."/>
            <person name="Ichikawa N."/>
        </authorList>
    </citation>
    <scope>NUCLEOTIDE SEQUENCE [LARGE SCALE GENOMIC DNA]</scope>
    <source>
        <strain evidence="5 9">NBRC 109624</strain>
    </source>
</reference>
<keyword evidence="3" id="KW-0804">Transcription</keyword>
<dbReference type="InterPro" id="IPR023187">
    <property type="entry name" value="Tscrpt_reg_MarR-type_CS"/>
</dbReference>
<keyword evidence="2" id="KW-0238">DNA-binding</keyword>
<sequence length="154" mass="18550">MNKEEKLITEMRSLYQKIVWLNKPQMQKELKGYTATEVHCVQAIQEIDNPNVQKLSRELYMTRGAISKLMKKLLAKELIESYQREDNKKEIYYKLTSKGYEVFTIHERLHAQFQERDRQVFDNIKDEQYDAMLSFIEQYSAHLDEEIKQQSHNK</sequence>
<organism evidence="7 8">
    <name type="scientific">Staphylococcus kloosii</name>
    <dbReference type="NCBI Taxonomy" id="29384"/>
    <lineage>
        <taxon>Bacteria</taxon>
        <taxon>Bacillati</taxon>
        <taxon>Bacillota</taxon>
        <taxon>Bacilli</taxon>
        <taxon>Bacillales</taxon>
        <taxon>Staphylococcaceae</taxon>
        <taxon>Staphylococcus</taxon>
    </lineage>
</organism>
<dbReference type="GeneID" id="69906173"/>
<dbReference type="InterPro" id="IPR036390">
    <property type="entry name" value="WH_DNA-bd_sf"/>
</dbReference>
<accession>A0A2T4RG07</accession>
<name>A0A151A7C1_9STAP</name>
<dbReference type="Proteomes" id="UP000321040">
    <property type="component" value="Unassembled WGS sequence"/>
</dbReference>
<dbReference type="EMBL" id="LUGM01000002">
    <property type="protein sequence ID" value="KYH15246.1"/>
    <property type="molecule type" value="Genomic_DNA"/>
</dbReference>
<evidence type="ECO:0000313" key="5">
    <source>
        <dbReference type="EMBL" id="GEP83043.1"/>
    </source>
</evidence>
<dbReference type="PANTHER" id="PTHR35790">
    <property type="entry name" value="HTH-TYPE TRANSCRIPTIONAL REGULATOR PCHR"/>
    <property type="match status" value="1"/>
</dbReference>
<dbReference type="SUPFAM" id="SSF46785">
    <property type="entry name" value="Winged helix' DNA-binding domain"/>
    <property type="match status" value="1"/>
</dbReference>
<dbReference type="InterPro" id="IPR000835">
    <property type="entry name" value="HTH_MarR-typ"/>
</dbReference>
<gene>
    <name evidence="7" type="ORF">A0131_10770</name>
    <name evidence="6" type="ORF">K8V85_11510</name>
    <name evidence="5" type="ORF">SKL01_22210</name>
</gene>
<evidence type="ECO:0000313" key="7">
    <source>
        <dbReference type="EMBL" id="KYH15246.1"/>
    </source>
</evidence>
<reference evidence="7 8" key="1">
    <citation type="submission" date="2016-02" db="EMBL/GenBank/DDBJ databases">
        <title>Draft genome sequence of hydrocarbon degrading Staphylococcus saprophyticus Strain CNV2, isolated from crude-oil contaminated soil from Noonmati Oil Refinery, Guwahati, Assam, India.</title>
        <authorList>
            <person name="Mukherjee A."/>
            <person name="Chettri B."/>
            <person name="Langpoklakpam J."/>
            <person name="Singh A.K."/>
            <person name="Chattopadhyay D.J."/>
        </authorList>
    </citation>
    <scope>NUCLEOTIDE SEQUENCE [LARGE SCALE GENOMIC DNA]</scope>
    <source>
        <strain evidence="7 8">CNV2</strain>
    </source>
</reference>
<dbReference type="EMBL" id="BKAQ01000021">
    <property type="protein sequence ID" value="GEP83043.1"/>
    <property type="molecule type" value="Genomic_DNA"/>
</dbReference>
<evidence type="ECO:0000313" key="9">
    <source>
        <dbReference type="Proteomes" id="UP000321040"/>
    </source>
</evidence>
<evidence type="ECO:0000256" key="3">
    <source>
        <dbReference type="ARBA" id="ARBA00023163"/>
    </source>
</evidence>
<dbReference type="Proteomes" id="UP000706163">
    <property type="component" value="Unassembled WGS sequence"/>
</dbReference>
<keyword evidence="9" id="KW-1185">Reference proteome</keyword>
<dbReference type="SMART" id="SM00347">
    <property type="entry name" value="HTH_MARR"/>
    <property type="match status" value="1"/>
</dbReference>
<dbReference type="InterPro" id="IPR052067">
    <property type="entry name" value="Metal_resp_HTH_trans_reg"/>
</dbReference>
<proteinExistence type="predicted"/>
<evidence type="ECO:0000256" key="2">
    <source>
        <dbReference type="ARBA" id="ARBA00023125"/>
    </source>
</evidence>
<keyword evidence="1" id="KW-0805">Transcription regulation</keyword>
<dbReference type="InterPro" id="IPR036388">
    <property type="entry name" value="WH-like_DNA-bd_sf"/>
</dbReference>
<dbReference type="PROSITE" id="PS50995">
    <property type="entry name" value="HTH_MARR_2"/>
    <property type="match status" value="1"/>
</dbReference>
<evidence type="ECO:0000259" key="4">
    <source>
        <dbReference type="PROSITE" id="PS50995"/>
    </source>
</evidence>
<evidence type="ECO:0000313" key="8">
    <source>
        <dbReference type="Proteomes" id="UP000075418"/>
    </source>
</evidence>
<dbReference type="OrthoDB" id="5358347at2"/>
<evidence type="ECO:0000313" key="6">
    <source>
        <dbReference type="EMBL" id="HJF68931.1"/>
    </source>
</evidence>
<protein>
    <submittedName>
        <fullName evidence="7">MarR family transcriptional regulator</fullName>
    </submittedName>
</protein>
<dbReference type="Gene3D" id="1.10.10.10">
    <property type="entry name" value="Winged helix-like DNA-binding domain superfamily/Winged helix DNA-binding domain"/>
    <property type="match status" value="1"/>
</dbReference>
<comment type="caution">
    <text evidence="7">The sequence shown here is derived from an EMBL/GenBank/DDBJ whole genome shotgun (WGS) entry which is preliminary data.</text>
</comment>
<dbReference type="KEGG" id="skl:C7J89_12530"/>
<dbReference type="PROSITE" id="PS01117">
    <property type="entry name" value="HTH_MARR_1"/>
    <property type="match status" value="1"/>
</dbReference>
<dbReference type="GO" id="GO:0003677">
    <property type="term" value="F:DNA binding"/>
    <property type="evidence" value="ECO:0007669"/>
    <property type="project" value="UniProtKB-KW"/>
</dbReference>
<dbReference type="EMBL" id="DYVT01000130">
    <property type="protein sequence ID" value="HJF68931.1"/>
    <property type="molecule type" value="Genomic_DNA"/>
</dbReference>
<dbReference type="Pfam" id="PF01047">
    <property type="entry name" value="MarR"/>
    <property type="match status" value="1"/>
</dbReference>